<dbReference type="InterPro" id="IPR059023">
    <property type="entry name" value="RNA_hel_CTD"/>
</dbReference>
<keyword evidence="4" id="KW-0347">Helicase</keyword>
<dbReference type="GO" id="GO:1990904">
    <property type="term" value="C:ribonucleoprotein complex"/>
    <property type="evidence" value="ECO:0007669"/>
    <property type="project" value="UniProtKB-ARBA"/>
</dbReference>
<evidence type="ECO:0000256" key="2">
    <source>
        <dbReference type="ARBA" id="ARBA00022741"/>
    </source>
</evidence>
<dbReference type="Proteomes" id="UP000053664">
    <property type="component" value="Unassembled WGS sequence"/>
</dbReference>
<keyword evidence="3" id="KW-0378">Hydrolase</keyword>
<evidence type="ECO:0000259" key="7">
    <source>
        <dbReference type="PROSITE" id="PS51192"/>
    </source>
</evidence>
<keyword evidence="2" id="KW-0547">Nucleotide-binding</keyword>
<feature type="compositionally biased region" description="Basic and acidic residues" evidence="6">
    <location>
        <begin position="727"/>
        <end position="736"/>
    </location>
</feature>
<dbReference type="EC" id="3.6.4.13" evidence="1"/>
<dbReference type="PANTHER" id="PTHR18934">
    <property type="entry name" value="ATP-DEPENDENT RNA HELICASE"/>
    <property type="match status" value="1"/>
</dbReference>
<dbReference type="InterPro" id="IPR007502">
    <property type="entry name" value="Helicase-assoc_dom"/>
</dbReference>
<protein>
    <recommendedName>
        <fullName evidence="1">RNA helicase</fullName>
        <ecNumber evidence="1">3.6.4.13</ecNumber>
    </recommendedName>
</protein>
<dbReference type="SMART" id="SM00490">
    <property type="entry name" value="HELICc"/>
    <property type="match status" value="1"/>
</dbReference>
<dbReference type="FunFam" id="3.40.50.300:FF:003490">
    <property type="entry name" value="Predicted protein"/>
    <property type="match status" value="1"/>
</dbReference>
<dbReference type="CDD" id="cd17917">
    <property type="entry name" value="DEXHc_RHA-like"/>
    <property type="match status" value="1"/>
</dbReference>
<dbReference type="Pfam" id="PF21010">
    <property type="entry name" value="HA2_C"/>
    <property type="match status" value="1"/>
</dbReference>
<dbReference type="PROSITE" id="PS51192">
    <property type="entry name" value="HELICASE_ATP_BIND_1"/>
    <property type="match status" value="1"/>
</dbReference>
<dbReference type="Pfam" id="PF24385">
    <property type="entry name" value="DSRM_DHX29"/>
    <property type="match status" value="1"/>
</dbReference>
<gene>
    <name evidence="9" type="ORF">PFL1_06092</name>
</gene>
<dbReference type="eggNOG" id="KOG0920">
    <property type="taxonomic scope" value="Eukaryota"/>
</dbReference>
<evidence type="ECO:0000313" key="9">
    <source>
        <dbReference type="EMBL" id="EPQ26444.1"/>
    </source>
</evidence>
<feature type="compositionally biased region" description="Polar residues" evidence="6">
    <location>
        <begin position="10"/>
        <end position="19"/>
    </location>
</feature>
<dbReference type="InterPro" id="IPR002464">
    <property type="entry name" value="DNA/RNA_helicase_DEAH_CS"/>
</dbReference>
<dbReference type="Pfam" id="PF26026">
    <property type="entry name" value="RNA_hel_CTD"/>
    <property type="match status" value="1"/>
</dbReference>
<evidence type="ECO:0000256" key="6">
    <source>
        <dbReference type="SAM" id="MobiDB-lite"/>
    </source>
</evidence>
<dbReference type="HOGENOM" id="CLU_001832_4_0_1"/>
<evidence type="ECO:0000256" key="1">
    <source>
        <dbReference type="ARBA" id="ARBA00012552"/>
    </source>
</evidence>
<dbReference type="Pfam" id="PF04408">
    <property type="entry name" value="WHD_HA2"/>
    <property type="match status" value="1"/>
</dbReference>
<feature type="region of interest" description="Disordered" evidence="6">
    <location>
        <begin position="310"/>
        <end position="331"/>
    </location>
</feature>
<organism evidence="9 10">
    <name type="scientific">Pseudozyma flocculosa PF-1</name>
    <dbReference type="NCBI Taxonomy" id="1277687"/>
    <lineage>
        <taxon>Eukaryota</taxon>
        <taxon>Fungi</taxon>
        <taxon>Dikarya</taxon>
        <taxon>Basidiomycota</taxon>
        <taxon>Ustilaginomycotina</taxon>
        <taxon>Ustilaginomycetes</taxon>
        <taxon>Ustilaginales</taxon>
        <taxon>Ustilaginaceae</taxon>
        <taxon>Pseudozyma</taxon>
    </lineage>
</organism>
<dbReference type="GeneID" id="19320172"/>
<feature type="region of interest" description="Disordered" evidence="6">
    <location>
        <begin position="240"/>
        <end position="264"/>
    </location>
</feature>
<sequence>MAPRKKNPAIKSSGSTSSKAAPLPDWVKGNAPKPPPSYTKAGREAAAAAAAAKSTSTPPPGKTSAAASSSTPPTAAAPADAKPTSAGPASSAAQQQPREMLFPPGSKTPLNMLYERIQKLPGWEKPIVEPRRHPNGYSCVVTLKKANKQDASNPHTVRFEPKEPGLRLDCQSSLEAKHWGATYALFRIFNNLSLNRALPPGPREYWQQLEAYKKQAPSHQDWMWEADPFDAQIKREAEKAKKEREREAAQQAAASGRNEIINGKLNGTGRSLSKAWQEAKEVRMGSSLREKVENTIRRLMTVFPEACTAPLNLDDDESPAEGPSRGGESAKPIAVDVAGLERELVSLGFRPGHARSAASWLASARKAIATAAASSSALPDPLLASAASLGDREAAIEYLMLYTPEDDLPTSFKPSKASESFITSASAGSGSEGLAITWAIDRLVKVGGYPREAVERVFRAILSAEKTSSQQLPRQAREGLALDMLNRQMAGWDQADVEPQWSSSSALRHALEDFPALSHDDQAEIQSKRDDERMAVEAVLGPERIAELADNERTAPGEYDIFIAGPKTHVGGKEDVRLRIKTHPHDAYPRPFEAGSGRLIALPSFFVASSTLPSYLRLALTLHLLEGIKDTAQRPDWQEMVISGEGGVVLALVEELEVAWMATVDDPPLLSKVMQHLVPSKSVQASAVATPDSSRPGTPSAKQSARGARGGPGANGKRGGRALQRSPEVDERLKDQQKRLHESAVFAKMGAVRRSLPAHAAMGDVLSMISRNRVIIIAGETGCGKTTQVPQFILDEAISSGQGSECNIVVTQPRRVSAMGVAARVAVERGEDLGGKASSVAPDSLVGYAIRGERRASKNCRLLFSTTGVLLRRLGAGGDKDLSGISHVIVDEVHERSVDSDFLLLELREVLKRNPKIKVVLMSATINQETFADYFAGAPCLEIPGRTFPVTDHYLEDIVRDSGFRPSPADSRSFRQQEGKRGEQAGSALRSQLEDQGMDEDHIQALEALSRSERINYDLVGATARYVIERAEKQEAGGQVERGVGGAILVFCPGVGEIRQAMDSIRSAVRGAVDIMPLHANLSPDEQRRVFLPPRAGHRKIVVSTNVAETSITIPDISYVIDTGRVKETRFEPESSLTRLVECWASRAACRQRRGRAGRVRAGECFRLYTRLTEECKMAPQQTPEMRRVPLESLFLEVKSMREDEDVKHYLGKAIDPPSVASMDTALKTLIEVGALQAGGGFKSRLTPLGRHLAQLPLDLRLGKLLILGTVFGCLGPMLTVASVMSCKPLFNAPFDKRAEMSKARAAFAMDGCKSDLLTDANAWHQWNQMRIDKRPNSEMRAFCEDNFLSPSTLRDILATRHDLLSHLQELNFVAADYKANAPSSAAVHAHDAHSTNGGMLRSLIMAGLWPSVVRIALPSAKFDQGSSGTIQRDAEAKAVKYFDPAQGRVFLFPGSTLFEANSFASSYLAVFKRSATDGGGGKGPSAAGGKVYLRDATESPVYALLLFGGRLKVHHYAGGISIGSVDGPGDAEGFVKLRANARIGVLCAQLRRLVDAILAESVENPGKVLEGEAKEVVECIVALVERDGI</sequence>
<dbReference type="OrthoDB" id="5600252at2759"/>
<dbReference type="EMBL" id="KE361645">
    <property type="protein sequence ID" value="EPQ26444.1"/>
    <property type="molecule type" value="Genomic_DNA"/>
</dbReference>
<dbReference type="InterPro" id="IPR011545">
    <property type="entry name" value="DEAD/DEAH_box_helicase_dom"/>
</dbReference>
<dbReference type="CDD" id="cd18791">
    <property type="entry name" value="SF2_C_RHA"/>
    <property type="match status" value="1"/>
</dbReference>
<dbReference type="Pfam" id="PF00270">
    <property type="entry name" value="DEAD"/>
    <property type="match status" value="1"/>
</dbReference>
<feature type="compositionally biased region" description="Gly residues" evidence="6">
    <location>
        <begin position="708"/>
        <end position="717"/>
    </location>
</feature>
<reference evidence="9 10" key="1">
    <citation type="journal article" date="2013" name="Plant Cell">
        <title>The transition from a phytopathogenic smut ancestor to an anamorphic biocontrol agent deciphered by comparative whole-genome analysis.</title>
        <authorList>
            <person name="Lefebvre F."/>
            <person name="Joly D.L."/>
            <person name="Labbe C."/>
            <person name="Teichmann B."/>
            <person name="Linning R."/>
            <person name="Belzile F."/>
            <person name="Bakkeren G."/>
            <person name="Belanger R.R."/>
        </authorList>
    </citation>
    <scope>NUCLEOTIDE SEQUENCE [LARGE SCALE GENOMIC DNA]</scope>
    <source>
        <strain evidence="9 10">PF-1</strain>
    </source>
</reference>
<dbReference type="InterPro" id="IPR001650">
    <property type="entry name" value="Helicase_C-like"/>
</dbReference>
<feature type="compositionally biased region" description="Basic and acidic residues" evidence="6">
    <location>
        <begin position="972"/>
        <end position="983"/>
    </location>
</feature>
<dbReference type="InterPro" id="IPR027417">
    <property type="entry name" value="P-loop_NTPase"/>
</dbReference>
<feature type="domain" description="Helicase ATP-binding" evidence="7">
    <location>
        <begin position="766"/>
        <end position="944"/>
    </location>
</feature>
<keyword evidence="5" id="KW-0067">ATP-binding</keyword>
<dbReference type="Pfam" id="PF00271">
    <property type="entry name" value="Helicase_C"/>
    <property type="match status" value="1"/>
</dbReference>
<dbReference type="InterPro" id="IPR056328">
    <property type="entry name" value="DSRM_DHX29"/>
</dbReference>
<feature type="region of interest" description="Disordered" evidence="6">
    <location>
        <begin position="1"/>
        <end position="108"/>
    </location>
</feature>
<evidence type="ECO:0000313" key="10">
    <source>
        <dbReference type="Proteomes" id="UP000053664"/>
    </source>
</evidence>
<evidence type="ECO:0000256" key="5">
    <source>
        <dbReference type="ARBA" id="ARBA00022840"/>
    </source>
</evidence>
<dbReference type="PROSITE" id="PS00690">
    <property type="entry name" value="DEAH_ATP_HELICASE"/>
    <property type="match status" value="1"/>
</dbReference>
<dbReference type="GO" id="GO:0003723">
    <property type="term" value="F:RNA binding"/>
    <property type="evidence" value="ECO:0007669"/>
    <property type="project" value="TreeGrafter"/>
</dbReference>
<feature type="compositionally biased region" description="Polar residues" evidence="6">
    <location>
        <begin position="684"/>
        <end position="703"/>
    </location>
</feature>
<evidence type="ECO:0000259" key="8">
    <source>
        <dbReference type="PROSITE" id="PS51194"/>
    </source>
</evidence>
<dbReference type="SUPFAM" id="SSF52540">
    <property type="entry name" value="P-loop containing nucleoside triphosphate hydrolases"/>
    <property type="match status" value="1"/>
</dbReference>
<dbReference type="KEGG" id="pfp:PFL1_06092"/>
<dbReference type="SMART" id="SM00487">
    <property type="entry name" value="DEXDc"/>
    <property type="match status" value="1"/>
</dbReference>
<dbReference type="SMART" id="SM00847">
    <property type="entry name" value="HA2"/>
    <property type="match status" value="1"/>
</dbReference>
<dbReference type="GO" id="GO:0016787">
    <property type="term" value="F:hydrolase activity"/>
    <property type="evidence" value="ECO:0007669"/>
    <property type="project" value="UniProtKB-KW"/>
</dbReference>
<dbReference type="Gene3D" id="1.20.120.1080">
    <property type="match status" value="1"/>
</dbReference>
<accession>A0A061H2I5</accession>
<dbReference type="PANTHER" id="PTHR18934:SF267">
    <property type="entry name" value="ATP-DEPENDENT RNA HELICASE YLR419W-RELATED"/>
    <property type="match status" value="1"/>
</dbReference>
<proteinExistence type="predicted"/>
<dbReference type="GO" id="GO:0005524">
    <property type="term" value="F:ATP binding"/>
    <property type="evidence" value="ECO:0007669"/>
    <property type="project" value="UniProtKB-KW"/>
</dbReference>
<feature type="compositionally biased region" description="Low complexity" evidence="6">
    <location>
        <begin position="45"/>
        <end position="97"/>
    </location>
</feature>
<dbReference type="InterPro" id="IPR048333">
    <property type="entry name" value="HA2_WH"/>
</dbReference>
<feature type="domain" description="Helicase C-terminal" evidence="8">
    <location>
        <begin position="1023"/>
        <end position="1202"/>
    </location>
</feature>
<feature type="region of interest" description="Disordered" evidence="6">
    <location>
        <begin position="684"/>
        <end position="736"/>
    </location>
</feature>
<dbReference type="GO" id="GO:0003724">
    <property type="term" value="F:RNA helicase activity"/>
    <property type="evidence" value="ECO:0007669"/>
    <property type="project" value="UniProtKB-EC"/>
</dbReference>
<dbReference type="RefSeq" id="XP_007881821.1">
    <property type="nucleotide sequence ID" value="XM_007883630.1"/>
</dbReference>
<evidence type="ECO:0000256" key="4">
    <source>
        <dbReference type="ARBA" id="ARBA00022806"/>
    </source>
</evidence>
<dbReference type="PROSITE" id="PS51194">
    <property type="entry name" value="HELICASE_CTER"/>
    <property type="match status" value="1"/>
</dbReference>
<dbReference type="FunFam" id="1.20.120.1080:FF:000002">
    <property type="entry name" value="Putative ATP-dependent RNA helicase DHX36"/>
    <property type="match status" value="1"/>
</dbReference>
<feature type="region of interest" description="Disordered" evidence="6">
    <location>
        <begin position="962"/>
        <end position="988"/>
    </location>
</feature>
<dbReference type="Gene3D" id="3.40.50.300">
    <property type="entry name" value="P-loop containing nucleotide triphosphate hydrolases"/>
    <property type="match status" value="2"/>
</dbReference>
<dbReference type="FunFam" id="3.40.50.300:FF:001860">
    <property type="entry name" value="ATP-dependent RNA helicase A, putative"/>
    <property type="match status" value="1"/>
</dbReference>
<dbReference type="InterPro" id="IPR014001">
    <property type="entry name" value="Helicase_ATP-bd"/>
</dbReference>
<name>A0A061H2I5_9BASI</name>
<evidence type="ECO:0000256" key="3">
    <source>
        <dbReference type="ARBA" id="ARBA00022801"/>
    </source>
</evidence>